<dbReference type="PANTHER" id="PTHR10742:SF342">
    <property type="entry name" value="AMINE OXIDASE"/>
    <property type="match status" value="1"/>
</dbReference>
<gene>
    <name evidence="2" type="ORF">GSI01S_05_00670</name>
</gene>
<keyword evidence="3" id="KW-1185">Reference proteome</keyword>
<dbReference type="SUPFAM" id="SSF54373">
    <property type="entry name" value="FAD-linked reductases, C-terminal domain"/>
    <property type="match status" value="1"/>
</dbReference>
<dbReference type="Gene3D" id="3.50.50.60">
    <property type="entry name" value="FAD/NAD(P)-binding domain"/>
    <property type="match status" value="1"/>
</dbReference>
<proteinExistence type="predicted"/>
<accession>L7LI19</accession>
<dbReference type="GO" id="GO:0009063">
    <property type="term" value="P:amino acid catabolic process"/>
    <property type="evidence" value="ECO:0007669"/>
    <property type="project" value="TreeGrafter"/>
</dbReference>
<dbReference type="RefSeq" id="WP_006895022.1">
    <property type="nucleotide sequence ID" value="NZ_BANU01000005.1"/>
</dbReference>
<dbReference type="Proteomes" id="UP000035083">
    <property type="component" value="Unassembled WGS sequence"/>
</dbReference>
<evidence type="ECO:0000313" key="3">
    <source>
        <dbReference type="Proteomes" id="UP000035083"/>
    </source>
</evidence>
<evidence type="ECO:0000313" key="2">
    <source>
        <dbReference type="EMBL" id="GAC59747.1"/>
    </source>
</evidence>
<dbReference type="AlphaFoldDB" id="L7LI19"/>
<evidence type="ECO:0000259" key="1">
    <source>
        <dbReference type="Pfam" id="PF01593"/>
    </source>
</evidence>
<dbReference type="PANTHER" id="PTHR10742">
    <property type="entry name" value="FLAVIN MONOAMINE OXIDASE"/>
    <property type="match status" value="1"/>
</dbReference>
<name>L7LI19_9ACTN</name>
<dbReference type="Gene3D" id="3.90.660.10">
    <property type="match status" value="1"/>
</dbReference>
<dbReference type="eggNOG" id="COG1231">
    <property type="taxonomic scope" value="Bacteria"/>
</dbReference>
<dbReference type="InterPro" id="IPR036188">
    <property type="entry name" value="FAD/NAD-bd_sf"/>
</dbReference>
<comment type="caution">
    <text evidence="2">The sequence shown here is derived from an EMBL/GenBank/DDBJ whole genome shotgun (WGS) entry which is preliminary data.</text>
</comment>
<feature type="domain" description="Amine oxidase" evidence="1">
    <location>
        <begin position="53"/>
        <end position="535"/>
    </location>
</feature>
<dbReference type="InterPro" id="IPR050281">
    <property type="entry name" value="Flavin_monoamine_oxidase"/>
</dbReference>
<reference evidence="2 3" key="1">
    <citation type="submission" date="2012-12" db="EMBL/GenBank/DDBJ databases">
        <title>Whole genome shotgun sequence of Gordonia sihwensis NBRC 108236.</title>
        <authorList>
            <person name="Yoshida I."/>
            <person name="Hosoyama A."/>
            <person name="Tsuchikane K."/>
            <person name="Ando Y."/>
            <person name="Baba S."/>
            <person name="Ohji S."/>
            <person name="Hamada M."/>
            <person name="Tamura T."/>
            <person name="Yamazoe A."/>
            <person name="Yamazaki S."/>
            <person name="Fujita N."/>
        </authorList>
    </citation>
    <scope>NUCLEOTIDE SEQUENCE [LARGE SCALE GENOMIC DNA]</scope>
    <source>
        <strain evidence="2 3">NBRC 108236</strain>
    </source>
</reference>
<dbReference type="EMBL" id="BANU01000005">
    <property type="protein sequence ID" value="GAC59747.1"/>
    <property type="molecule type" value="Genomic_DNA"/>
</dbReference>
<dbReference type="GO" id="GO:0001716">
    <property type="term" value="F:L-amino-acid oxidase activity"/>
    <property type="evidence" value="ECO:0007669"/>
    <property type="project" value="TreeGrafter"/>
</dbReference>
<dbReference type="Pfam" id="PF01593">
    <property type="entry name" value="Amino_oxidase"/>
    <property type="match status" value="1"/>
</dbReference>
<dbReference type="InterPro" id="IPR002937">
    <property type="entry name" value="Amino_oxidase"/>
</dbReference>
<protein>
    <submittedName>
        <fullName evidence="2">Putative oxidoreductase</fullName>
    </submittedName>
</protein>
<organism evidence="2 3">
    <name type="scientific">Gordonia sihwensis NBRC 108236</name>
    <dbReference type="NCBI Taxonomy" id="1223544"/>
    <lineage>
        <taxon>Bacteria</taxon>
        <taxon>Bacillati</taxon>
        <taxon>Actinomycetota</taxon>
        <taxon>Actinomycetes</taxon>
        <taxon>Mycobacteriales</taxon>
        <taxon>Gordoniaceae</taxon>
        <taxon>Gordonia</taxon>
    </lineage>
</organism>
<dbReference type="Gene3D" id="1.10.405.40">
    <property type="match status" value="1"/>
</dbReference>
<dbReference type="SUPFAM" id="SSF51905">
    <property type="entry name" value="FAD/NAD(P)-binding domain"/>
    <property type="match status" value="1"/>
</dbReference>
<sequence>MSIPVAPEGGTPLSMIGPDFPFPYDLFRAHPAGIGAVPAEALGTQVAVIGGGLSGVIVARELTRMGLRPVLYEPDRIGGRMRSASFDGHPGAVAELGAMRFPPSSTALFGYFDEAGVGTVPFPNPLAPSTPDTVIDLKGVTVHGRSLDDLPPVFGRVARGWEAALEAGAGLGALRSAIRARDAAAVAALWHPLVERYDDTTFYRFLVDSAQLRSFADRELFGQVGFGTGGWDTDFSNSILEVLRVVATAADEDHRGVVGGAQQVPVRLWSAAVPGAAHWPAGTSPASLNGGRPRPAAVEMRRTHPHRITVTDAGGGIADYPAVVYTAPLWLLLSTVKCDESLFAAEHWSAIERTHYMGSSKVFVLVDRPFWRELDTSTGYPRMSMTLTDRMPRGVYLFDGPLAGSGEPESSDGPAVICLSYTWADDSLKLIPLDASERMDLMLDSLSSIYPDLDIRSHVIAPPLTISWEVERNFMGAFRANLPGHYRYQERLFTHFVQEGFAPGHRGVFLAGDDVAWTAGWAEGAVQTALNAVWGVMHHLGGRCDRRNPGPGDRFAELAPIRLPDVT</sequence>